<evidence type="ECO:0000313" key="2">
    <source>
        <dbReference type="EMBL" id="PIU51369.1"/>
    </source>
</evidence>
<keyword evidence="1" id="KW-0812">Transmembrane</keyword>
<dbReference type="EMBL" id="PEWN01000076">
    <property type="protein sequence ID" value="PIU51369.1"/>
    <property type="molecule type" value="Genomic_DNA"/>
</dbReference>
<reference evidence="3" key="1">
    <citation type="submission" date="2017-09" db="EMBL/GenBank/DDBJ databases">
        <title>Depth-based differentiation of microbial function through sediment-hosted aquifers and enrichment of novel symbionts in the deep terrestrial subsurface.</title>
        <authorList>
            <person name="Probst A.J."/>
            <person name="Ladd B."/>
            <person name="Jarett J.K."/>
            <person name="Geller-Mcgrath D.E."/>
            <person name="Sieber C.M.K."/>
            <person name="Emerson J.B."/>
            <person name="Anantharaman K."/>
            <person name="Thomas B.C."/>
            <person name="Malmstrom R."/>
            <person name="Stieglmeier M."/>
            <person name="Klingl A."/>
            <person name="Woyke T."/>
            <person name="Ryan C.M."/>
            <person name="Banfield J.F."/>
        </authorList>
    </citation>
    <scope>NUCLEOTIDE SEQUENCE [LARGE SCALE GENOMIC DNA]</scope>
</reference>
<keyword evidence="1" id="KW-1133">Transmembrane helix</keyword>
<evidence type="ECO:0008006" key="4">
    <source>
        <dbReference type="Google" id="ProtNLM"/>
    </source>
</evidence>
<name>A0A2M6ZG64_9BACT</name>
<keyword evidence="1" id="KW-0472">Membrane</keyword>
<accession>A0A2M6ZG64</accession>
<sequence>MLLYIFGSRIIFIPAGMAFGVGKYVILFLVFFLDILQIPFYFYIYEKGASKIKFLSKMESSKLLKFAQSLGSFGVVLVAAMPAFGGGMWSSVLISFLLGLDRKKSILLLALGSLLGCMGVVFGIDGLIHLFKV</sequence>
<gene>
    <name evidence="2" type="ORF">COS91_04830</name>
</gene>
<proteinExistence type="predicted"/>
<comment type="caution">
    <text evidence="2">The sequence shown here is derived from an EMBL/GenBank/DDBJ whole genome shotgun (WGS) entry which is preliminary data.</text>
</comment>
<evidence type="ECO:0000256" key="1">
    <source>
        <dbReference type="SAM" id="Phobius"/>
    </source>
</evidence>
<organism evidence="2 3">
    <name type="scientific">Candidatus Desantisbacteria bacterium CG07_land_8_20_14_0_80_39_15</name>
    <dbReference type="NCBI Taxonomy" id="1974549"/>
    <lineage>
        <taxon>Bacteria</taxon>
        <taxon>Candidatus Desantisiibacteriota</taxon>
    </lineage>
</organism>
<dbReference type="Pfam" id="PF06695">
    <property type="entry name" value="Sm_multidrug_ex"/>
    <property type="match status" value="1"/>
</dbReference>
<dbReference type="Proteomes" id="UP000229227">
    <property type="component" value="Unassembled WGS sequence"/>
</dbReference>
<feature type="transmembrane region" description="Helical" evidence="1">
    <location>
        <begin position="66"/>
        <end position="85"/>
    </location>
</feature>
<protein>
    <recommendedName>
        <fullName evidence="4">Ligand-binding protein SH3</fullName>
    </recommendedName>
</protein>
<evidence type="ECO:0000313" key="3">
    <source>
        <dbReference type="Proteomes" id="UP000229227"/>
    </source>
</evidence>
<dbReference type="AlphaFoldDB" id="A0A2M6ZG64"/>
<dbReference type="InterPro" id="IPR009577">
    <property type="entry name" value="Sm_multidrug_ex"/>
</dbReference>
<feature type="transmembrane region" description="Helical" evidence="1">
    <location>
        <begin position="105"/>
        <end position="128"/>
    </location>
</feature>